<keyword evidence="2" id="KW-1185">Reference proteome</keyword>
<dbReference type="AlphaFoldDB" id="A0A5N6WT76"/>
<dbReference type="EMBL" id="ML741822">
    <property type="protein sequence ID" value="KAE8324095.1"/>
    <property type="molecule type" value="Genomic_DNA"/>
</dbReference>
<protein>
    <submittedName>
        <fullName evidence="1">Lysine decarboxylase-like protein</fullName>
    </submittedName>
</protein>
<organism evidence="1 2">
    <name type="scientific">Aspergillus sergii</name>
    <dbReference type="NCBI Taxonomy" id="1034303"/>
    <lineage>
        <taxon>Eukaryota</taxon>
        <taxon>Fungi</taxon>
        <taxon>Dikarya</taxon>
        <taxon>Ascomycota</taxon>
        <taxon>Pezizomycotina</taxon>
        <taxon>Eurotiomycetes</taxon>
        <taxon>Eurotiomycetidae</taxon>
        <taxon>Eurotiales</taxon>
        <taxon>Aspergillaceae</taxon>
        <taxon>Aspergillus</taxon>
        <taxon>Aspergillus subgen. Circumdati</taxon>
    </lineage>
</organism>
<sequence length="242" mass="25896">MTSNVAEQPVICVFCGAQTGEPPDYMAAARALALELHKSNAKLIYGGGTKGLMGEVAKTLVSLSGPSAVHGFIPKALIAYYPDANASRADEAEDGKQPERWVSADAPLKDHLGPSPLGSQYGKLTVVENMHERKRKMAEQVFAGGPGSGFVALPGGYGTLEEIAEITTWNQLGIHDKGIVLLNVDGFWDGLVGWIRTAARQKFVAEANKEILVECNKVDEVMGALKAYKPSSGRLSLSWNLK</sequence>
<dbReference type="PANTHER" id="PTHR31223">
    <property type="entry name" value="LOG FAMILY PROTEIN YJL055W"/>
    <property type="match status" value="1"/>
</dbReference>
<dbReference type="InterPro" id="IPR005269">
    <property type="entry name" value="LOG"/>
</dbReference>
<evidence type="ECO:0000313" key="2">
    <source>
        <dbReference type="Proteomes" id="UP000325945"/>
    </source>
</evidence>
<dbReference type="FunFam" id="3.40.50.450:FF:000018">
    <property type="entry name" value="Lysine decarboxylase-like protein"/>
    <property type="match status" value="1"/>
</dbReference>
<dbReference type="InterPro" id="IPR031100">
    <property type="entry name" value="LOG_fam"/>
</dbReference>
<accession>A0A5N6WT76</accession>
<proteinExistence type="predicted"/>
<dbReference type="Pfam" id="PF03641">
    <property type="entry name" value="Lysine_decarbox"/>
    <property type="match status" value="1"/>
</dbReference>
<dbReference type="Gene3D" id="3.40.50.450">
    <property type="match status" value="1"/>
</dbReference>
<evidence type="ECO:0000313" key="1">
    <source>
        <dbReference type="EMBL" id="KAE8324095.1"/>
    </source>
</evidence>
<gene>
    <name evidence="1" type="ORF">BDV39DRAFT_208284</name>
</gene>
<dbReference type="GO" id="GO:0009691">
    <property type="term" value="P:cytokinin biosynthetic process"/>
    <property type="evidence" value="ECO:0007669"/>
    <property type="project" value="InterPro"/>
</dbReference>
<dbReference type="SUPFAM" id="SSF102405">
    <property type="entry name" value="MCP/YpsA-like"/>
    <property type="match status" value="1"/>
</dbReference>
<dbReference type="PANTHER" id="PTHR31223:SF70">
    <property type="entry name" value="LOG FAMILY PROTEIN YJL055W"/>
    <property type="match status" value="1"/>
</dbReference>
<dbReference type="GO" id="GO:0016799">
    <property type="term" value="F:hydrolase activity, hydrolyzing N-glycosyl compounds"/>
    <property type="evidence" value="ECO:0007669"/>
    <property type="project" value="TreeGrafter"/>
</dbReference>
<dbReference type="GO" id="GO:0005829">
    <property type="term" value="C:cytosol"/>
    <property type="evidence" value="ECO:0007669"/>
    <property type="project" value="TreeGrafter"/>
</dbReference>
<name>A0A5N6WT76_9EURO</name>
<reference evidence="2" key="1">
    <citation type="submission" date="2019-04" db="EMBL/GenBank/DDBJ databases">
        <title>Friends and foes A comparative genomics studyof 23 Aspergillus species from section Flavi.</title>
        <authorList>
            <consortium name="DOE Joint Genome Institute"/>
            <person name="Kjaerbolling I."/>
            <person name="Vesth T."/>
            <person name="Frisvad J.C."/>
            <person name="Nybo J.L."/>
            <person name="Theobald S."/>
            <person name="Kildgaard S."/>
            <person name="Isbrandt T."/>
            <person name="Kuo A."/>
            <person name="Sato A."/>
            <person name="Lyhne E.K."/>
            <person name="Kogle M.E."/>
            <person name="Wiebenga A."/>
            <person name="Kun R.S."/>
            <person name="Lubbers R.J."/>
            <person name="Makela M.R."/>
            <person name="Barry K."/>
            <person name="Chovatia M."/>
            <person name="Clum A."/>
            <person name="Daum C."/>
            <person name="Haridas S."/>
            <person name="He G."/>
            <person name="LaButti K."/>
            <person name="Lipzen A."/>
            <person name="Mondo S."/>
            <person name="Riley R."/>
            <person name="Salamov A."/>
            <person name="Simmons B.A."/>
            <person name="Magnuson J.K."/>
            <person name="Henrissat B."/>
            <person name="Mortensen U.H."/>
            <person name="Larsen T.O."/>
            <person name="Devries R.P."/>
            <person name="Grigoriev I.V."/>
            <person name="Machida M."/>
            <person name="Baker S.E."/>
            <person name="Andersen M.R."/>
        </authorList>
    </citation>
    <scope>NUCLEOTIDE SEQUENCE [LARGE SCALE GENOMIC DNA]</scope>
    <source>
        <strain evidence="2">CBS 130017</strain>
    </source>
</reference>
<dbReference type="Proteomes" id="UP000325945">
    <property type="component" value="Unassembled WGS sequence"/>
</dbReference>
<dbReference type="NCBIfam" id="TIGR00730">
    <property type="entry name" value="Rossman fold protein, TIGR00730 family"/>
    <property type="match status" value="1"/>
</dbReference>